<dbReference type="EMBL" id="FQXC01000014">
    <property type="protein sequence ID" value="SHI08339.1"/>
    <property type="molecule type" value="Genomic_DNA"/>
</dbReference>
<feature type="chain" id="PRO_5009915203" evidence="1">
    <location>
        <begin position="23"/>
        <end position="132"/>
    </location>
</feature>
<organism evidence="2 3">
    <name type="scientific">Marivita hallyeonensis</name>
    <dbReference type="NCBI Taxonomy" id="996342"/>
    <lineage>
        <taxon>Bacteria</taxon>
        <taxon>Pseudomonadati</taxon>
        <taxon>Pseudomonadota</taxon>
        <taxon>Alphaproteobacteria</taxon>
        <taxon>Rhodobacterales</taxon>
        <taxon>Roseobacteraceae</taxon>
        <taxon>Marivita</taxon>
    </lineage>
</organism>
<accession>A0A1M5Y8T1</accession>
<proteinExistence type="predicted"/>
<keyword evidence="3" id="KW-1185">Reference proteome</keyword>
<name>A0A1M5Y8T1_9RHOB</name>
<evidence type="ECO:0000313" key="2">
    <source>
        <dbReference type="EMBL" id="SHI08339.1"/>
    </source>
</evidence>
<reference evidence="2 3" key="1">
    <citation type="submission" date="2016-11" db="EMBL/GenBank/DDBJ databases">
        <authorList>
            <person name="Jaros S."/>
            <person name="Januszkiewicz K."/>
            <person name="Wedrychowicz H."/>
        </authorList>
    </citation>
    <scope>NUCLEOTIDE SEQUENCE [LARGE SCALE GENOMIC DNA]</scope>
    <source>
        <strain evidence="2 3">DSM 29431</strain>
    </source>
</reference>
<evidence type="ECO:0000256" key="1">
    <source>
        <dbReference type="SAM" id="SignalP"/>
    </source>
</evidence>
<dbReference type="AlphaFoldDB" id="A0A1M5Y8T1"/>
<dbReference type="Proteomes" id="UP000184221">
    <property type="component" value="Unassembled WGS sequence"/>
</dbReference>
<keyword evidence="1" id="KW-0732">Signal</keyword>
<gene>
    <name evidence="2" type="ORF">SAMN05443551_0154</name>
</gene>
<feature type="signal peptide" evidence="1">
    <location>
        <begin position="1"/>
        <end position="22"/>
    </location>
</feature>
<protein>
    <submittedName>
        <fullName evidence="2">Uncharacterized protein</fullName>
    </submittedName>
</protein>
<evidence type="ECO:0000313" key="3">
    <source>
        <dbReference type="Proteomes" id="UP000184221"/>
    </source>
</evidence>
<sequence>MRNRTYILASALILGIAGSAGASSEPSLSRYKECLFQVSVYGSIVSTLRDQGHEIDFNEVERAHNFVDFLVTYGINEYGAKKAKVVSEEIGGPLWMNRARELGKMFARDGIETGIARMDVRIRECEVIWDQS</sequence>